<evidence type="ECO:0000313" key="1">
    <source>
        <dbReference type="EMBL" id="QHU21915.1"/>
    </source>
</evidence>
<organism evidence="1">
    <name type="scientific">viral metagenome</name>
    <dbReference type="NCBI Taxonomy" id="1070528"/>
    <lineage>
        <taxon>unclassified sequences</taxon>
        <taxon>metagenomes</taxon>
        <taxon>organismal metagenomes</taxon>
    </lineage>
</organism>
<sequence>MDHVYVVVENGDSYPVAYKTFFHATNAIREKYKEEIEEEKRWCEENPGLHGCNDVDEPENLNGPTYYYIEKGIHIYIYKLPVT</sequence>
<dbReference type="AlphaFoldDB" id="A0A6C0KVC6"/>
<accession>A0A6C0KVC6</accession>
<protein>
    <submittedName>
        <fullName evidence="1">Uncharacterized protein</fullName>
    </submittedName>
</protein>
<reference evidence="1" key="1">
    <citation type="journal article" date="2020" name="Nature">
        <title>Giant virus diversity and host interactions through global metagenomics.</title>
        <authorList>
            <person name="Schulz F."/>
            <person name="Roux S."/>
            <person name="Paez-Espino D."/>
            <person name="Jungbluth S."/>
            <person name="Walsh D.A."/>
            <person name="Denef V.J."/>
            <person name="McMahon K.D."/>
            <person name="Konstantinidis K.T."/>
            <person name="Eloe-Fadrosh E.A."/>
            <person name="Kyrpides N.C."/>
            <person name="Woyke T."/>
        </authorList>
    </citation>
    <scope>NUCLEOTIDE SEQUENCE</scope>
    <source>
        <strain evidence="1">GVMAG-S-3300013286-35</strain>
    </source>
</reference>
<name>A0A6C0KVC6_9ZZZZ</name>
<proteinExistence type="predicted"/>
<dbReference type="EMBL" id="MN740993">
    <property type="protein sequence ID" value="QHU21915.1"/>
    <property type="molecule type" value="Genomic_DNA"/>
</dbReference>